<reference evidence="2" key="1">
    <citation type="submission" date="2018-07" db="EMBL/GenBank/DDBJ databases">
        <authorList>
            <consortium name="GenomeTrakr network: Whole genome sequencing for foodborne pathogen traceback"/>
        </authorList>
    </citation>
    <scope>NUCLEOTIDE SEQUENCE</scope>
    <source>
        <strain evidence="2">CFSAN008688</strain>
    </source>
</reference>
<feature type="transmembrane region" description="Helical" evidence="1">
    <location>
        <begin position="69"/>
        <end position="86"/>
    </location>
</feature>
<evidence type="ECO:0000256" key="1">
    <source>
        <dbReference type="SAM" id="Phobius"/>
    </source>
</evidence>
<gene>
    <name evidence="2" type="ORF">PL50_22975</name>
</gene>
<keyword evidence="1" id="KW-0812">Transmembrane</keyword>
<dbReference type="AlphaFoldDB" id="A0A5U2TU71"/>
<feature type="transmembrane region" description="Helical" evidence="1">
    <location>
        <begin position="12"/>
        <end position="32"/>
    </location>
</feature>
<name>A0A5U2TU71_SALER</name>
<keyword evidence="1" id="KW-0472">Membrane</keyword>
<accession>A0A5U2TU71</accession>
<proteinExistence type="predicted"/>
<protein>
    <submittedName>
        <fullName evidence="2">Uncharacterized protein</fullName>
    </submittedName>
</protein>
<organism evidence="2">
    <name type="scientific">Salmonella enterica</name>
    <name type="common">Salmonella choleraesuis</name>
    <dbReference type="NCBI Taxonomy" id="28901"/>
    <lineage>
        <taxon>Bacteria</taxon>
        <taxon>Pseudomonadati</taxon>
        <taxon>Pseudomonadota</taxon>
        <taxon>Gammaproteobacteria</taxon>
        <taxon>Enterobacterales</taxon>
        <taxon>Enterobacteriaceae</taxon>
        <taxon>Salmonella</taxon>
    </lineage>
</organism>
<dbReference type="EMBL" id="AAGKZC010000049">
    <property type="protein sequence ID" value="EBP2042946.1"/>
    <property type="molecule type" value="Genomic_DNA"/>
</dbReference>
<comment type="caution">
    <text evidence="2">The sequence shown here is derived from an EMBL/GenBank/DDBJ whole genome shotgun (WGS) entry which is preliminary data.</text>
</comment>
<evidence type="ECO:0000313" key="2">
    <source>
        <dbReference type="EMBL" id="EBP2042946.1"/>
    </source>
</evidence>
<sequence>MLNDDFQFTRLSTISFLVGCYLFLYFFVFSLIDASVKNVVSFHQRYNQENIRKPFLKGFIGGEELVSKGYKLAFNLGFLVVAYFMLKNEM</sequence>
<keyword evidence="1" id="KW-1133">Transmembrane helix</keyword>